<keyword evidence="3" id="KW-1185">Reference proteome</keyword>
<dbReference type="Proteomes" id="UP000070501">
    <property type="component" value="Unassembled WGS sequence"/>
</dbReference>
<dbReference type="EMBL" id="KQ964252">
    <property type="protein sequence ID" value="KXJ90518.1"/>
    <property type="molecule type" value="Genomic_DNA"/>
</dbReference>
<dbReference type="STRING" id="196109.A0A136J018"/>
<reference evidence="3" key="1">
    <citation type="submission" date="2016-02" db="EMBL/GenBank/DDBJ databases">
        <title>Draft genome sequence of Microdochium bolleyi, a fungal endophyte of beachgrass.</title>
        <authorList>
            <consortium name="DOE Joint Genome Institute"/>
            <person name="David A.S."/>
            <person name="May G."/>
            <person name="Haridas S."/>
            <person name="Lim J."/>
            <person name="Wang M."/>
            <person name="Labutti K."/>
            <person name="Lipzen A."/>
            <person name="Barry K."/>
            <person name="Grigoriev I.V."/>
        </authorList>
    </citation>
    <scope>NUCLEOTIDE SEQUENCE [LARGE SCALE GENOMIC DNA]</scope>
    <source>
        <strain evidence="3">J235TASD1</strain>
    </source>
</reference>
<dbReference type="Pfam" id="PF09995">
    <property type="entry name" value="MPAB_Lcp_cat"/>
    <property type="match status" value="1"/>
</dbReference>
<sequence length="293" mass="33723">MTTKTSAAASDTTTHGRYGAYNTPLAEPGAAIQRIVAELCSFSTSKASVMLQLASPGVGRGVHAHSSFTLRPVERARRSLFYIYVMAFGTPAERRRVTDATHRAHMRVRKPGEAGYDANDEDLQLWVAATIYWGLVVGYEEVLGKLDDKTADQAYREFSIMATGLRVPPGKWPRDRVAFAEYWDRSISRLEVTREAREVSVDLLWPTKNLPWGLWLVTKLTGPVHRFTTIELLPERIRNDFGYPSTRYTRFMYWIKRAVDRRVYPWLPLSWRHFVMRYHMADFRKRVATGMEL</sequence>
<dbReference type="OrthoDB" id="5131368at2759"/>
<name>A0A136J018_9PEZI</name>
<dbReference type="PANTHER" id="PTHR36151">
    <property type="entry name" value="BLR2777 PROTEIN"/>
    <property type="match status" value="1"/>
</dbReference>
<dbReference type="InParanoid" id="A0A136J018"/>
<dbReference type="InterPro" id="IPR018713">
    <property type="entry name" value="MPAB/Lcp_cat_dom"/>
</dbReference>
<feature type="domain" description="ER-bound oxygenase mpaB/mpaB'/Rubber oxygenase catalytic" evidence="1">
    <location>
        <begin position="41"/>
        <end position="254"/>
    </location>
</feature>
<dbReference type="AlphaFoldDB" id="A0A136J018"/>
<evidence type="ECO:0000313" key="3">
    <source>
        <dbReference type="Proteomes" id="UP000070501"/>
    </source>
</evidence>
<dbReference type="GO" id="GO:0016491">
    <property type="term" value="F:oxidoreductase activity"/>
    <property type="evidence" value="ECO:0007669"/>
    <property type="project" value="InterPro"/>
</dbReference>
<accession>A0A136J018</accession>
<evidence type="ECO:0000259" key="1">
    <source>
        <dbReference type="Pfam" id="PF09995"/>
    </source>
</evidence>
<dbReference type="PANTHER" id="PTHR36151:SF3">
    <property type="entry name" value="ER-BOUND OXYGENASE MPAB_MPAB'_RUBBER OXYGENASE CATALYTIC DOMAIN-CONTAINING PROTEIN"/>
    <property type="match status" value="1"/>
</dbReference>
<organism evidence="2 3">
    <name type="scientific">Microdochium bolleyi</name>
    <dbReference type="NCBI Taxonomy" id="196109"/>
    <lineage>
        <taxon>Eukaryota</taxon>
        <taxon>Fungi</taxon>
        <taxon>Dikarya</taxon>
        <taxon>Ascomycota</taxon>
        <taxon>Pezizomycotina</taxon>
        <taxon>Sordariomycetes</taxon>
        <taxon>Xylariomycetidae</taxon>
        <taxon>Xylariales</taxon>
        <taxon>Microdochiaceae</taxon>
        <taxon>Microdochium</taxon>
    </lineage>
</organism>
<protein>
    <recommendedName>
        <fullName evidence="1">ER-bound oxygenase mpaB/mpaB'/Rubber oxygenase catalytic domain-containing protein</fullName>
    </recommendedName>
</protein>
<gene>
    <name evidence="2" type="ORF">Micbo1qcDRAFT_226488</name>
</gene>
<evidence type="ECO:0000313" key="2">
    <source>
        <dbReference type="EMBL" id="KXJ90518.1"/>
    </source>
</evidence>
<proteinExistence type="predicted"/>